<dbReference type="Proteomes" id="UP000297890">
    <property type="component" value="Unassembled WGS sequence"/>
</dbReference>
<organism evidence="1 2">
    <name type="scientific">Candidatus Macondimonas diazotrophica</name>
    <dbReference type="NCBI Taxonomy" id="2305248"/>
    <lineage>
        <taxon>Bacteria</taxon>
        <taxon>Pseudomonadati</taxon>
        <taxon>Pseudomonadota</taxon>
        <taxon>Gammaproteobacteria</taxon>
        <taxon>Chromatiales</taxon>
        <taxon>Ectothiorhodospiraceae</taxon>
        <taxon>Candidatus Macondimonas</taxon>
    </lineage>
</organism>
<gene>
    <name evidence="1" type="ORF">E4680_13580</name>
</gene>
<evidence type="ECO:0000313" key="2">
    <source>
        <dbReference type="Proteomes" id="UP000297890"/>
    </source>
</evidence>
<dbReference type="RefSeq" id="WP_135282961.1">
    <property type="nucleotide sequence ID" value="NZ_SRIO01000043.1"/>
</dbReference>
<protein>
    <submittedName>
        <fullName evidence="1">Uncharacterized protein</fullName>
    </submittedName>
</protein>
<dbReference type="AlphaFoldDB" id="A0A4Z0F7I5"/>
<sequence length="169" mass="18440">MTPRLLLHAAISPALSLLDAKLDSIPARAMLIAIALQESGLKARVQVLDAGKDWWESRPGPAHSFWQFEAGGVSAVLGNNRTRQIVDPVLAQMAYPRMVTTVHDAVTHNDVLAAVFARALLYSAPWALPAQNAPEEGWRQYLWAWRPGKPHEGTWKANYAAGWAAVLGG</sequence>
<reference evidence="1 2" key="1">
    <citation type="journal article" date="2019" name="ISME J.">
        <title>Candidatus Macondimonas diazotrophica, a novel gammaproteobacterial genus dominating crude-oil-contaminated coastal sediments.</title>
        <authorList>
            <person name="Karthikeyan S."/>
            <person name="Konstantinidis K."/>
        </authorList>
    </citation>
    <scope>NUCLEOTIDE SEQUENCE [LARGE SCALE GENOMIC DNA]</scope>
    <source>
        <strain evidence="1 2">KTK01</strain>
    </source>
</reference>
<dbReference type="OrthoDB" id="7270370at2"/>
<dbReference type="EMBL" id="SRIO01000043">
    <property type="protein sequence ID" value="TFZ81145.1"/>
    <property type="molecule type" value="Genomic_DNA"/>
</dbReference>
<accession>A0A4Z0F7I5</accession>
<name>A0A4Z0F7I5_9GAMM</name>
<evidence type="ECO:0000313" key="1">
    <source>
        <dbReference type="EMBL" id="TFZ81145.1"/>
    </source>
</evidence>
<proteinExistence type="predicted"/>
<keyword evidence="2" id="KW-1185">Reference proteome</keyword>
<comment type="caution">
    <text evidence="1">The sequence shown here is derived from an EMBL/GenBank/DDBJ whole genome shotgun (WGS) entry which is preliminary data.</text>
</comment>